<proteinExistence type="predicted"/>
<dbReference type="EMBL" id="QGKY02002305">
    <property type="protein sequence ID" value="KAF2532853.1"/>
    <property type="molecule type" value="Genomic_DNA"/>
</dbReference>
<dbReference type="InterPro" id="IPR045158">
    <property type="entry name" value="KEA4/5/6-like"/>
</dbReference>
<keyword evidence="2" id="KW-0050">Antiport</keyword>
<evidence type="ECO:0008006" key="5">
    <source>
        <dbReference type="Google" id="ProtNLM"/>
    </source>
</evidence>
<dbReference type="PANTHER" id="PTHR16254:SF14">
    <property type="entry name" value="TRANSMEMBRANE AND COILED-COIL DOMAIN-CONTAINING PROTEIN 3"/>
    <property type="match status" value="1"/>
</dbReference>
<reference evidence="4" key="1">
    <citation type="submission" date="2019-12" db="EMBL/GenBank/DDBJ databases">
        <title>Genome sequencing and annotation of Brassica cretica.</title>
        <authorList>
            <person name="Studholme D.J."/>
            <person name="Sarris P.F."/>
        </authorList>
    </citation>
    <scope>NUCLEOTIDE SEQUENCE</scope>
    <source>
        <strain evidence="4">PFS-102/07</strain>
        <tissue evidence="4">Leaf</tissue>
    </source>
</reference>
<dbReference type="PANTHER" id="PTHR16254">
    <property type="entry name" value="POTASSIUM/PROTON ANTIPORTER-RELATED"/>
    <property type="match status" value="1"/>
</dbReference>
<organism evidence="4">
    <name type="scientific">Brassica cretica</name>
    <name type="common">Mustard</name>
    <dbReference type="NCBI Taxonomy" id="69181"/>
    <lineage>
        <taxon>Eukaryota</taxon>
        <taxon>Viridiplantae</taxon>
        <taxon>Streptophyta</taxon>
        <taxon>Embryophyta</taxon>
        <taxon>Tracheophyta</taxon>
        <taxon>Spermatophyta</taxon>
        <taxon>Magnoliopsida</taxon>
        <taxon>eudicotyledons</taxon>
        <taxon>Gunneridae</taxon>
        <taxon>Pentapetalae</taxon>
        <taxon>rosids</taxon>
        <taxon>malvids</taxon>
        <taxon>Brassicales</taxon>
        <taxon>Brassicaceae</taxon>
        <taxon>Brassiceae</taxon>
        <taxon>Brassica</taxon>
    </lineage>
</organism>
<dbReference type="GO" id="GO:0015386">
    <property type="term" value="F:potassium:proton antiporter activity"/>
    <property type="evidence" value="ECO:0007669"/>
    <property type="project" value="InterPro"/>
</dbReference>
<name>A0A8S9FGJ2_BRACR</name>
<keyword evidence="1" id="KW-0813">Transport</keyword>
<gene>
    <name evidence="4" type="ORF">F2Q70_00029126</name>
</gene>
<keyword evidence="3" id="KW-0406">Ion transport</keyword>
<evidence type="ECO:0000256" key="3">
    <source>
        <dbReference type="ARBA" id="ARBA00023065"/>
    </source>
</evidence>
<dbReference type="AlphaFoldDB" id="A0A8S9FGJ2"/>
<evidence type="ECO:0000256" key="2">
    <source>
        <dbReference type="ARBA" id="ARBA00022449"/>
    </source>
</evidence>
<evidence type="ECO:0000256" key="1">
    <source>
        <dbReference type="ARBA" id="ARBA00022448"/>
    </source>
</evidence>
<evidence type="ECO:0000313" key="4">
    <source>
        <dbReference type="EMBL" id="KAF2532853.1"/>
    </source>
</evidence>
<accession>A0A8S9FGJ2</accession>
<protein>
    <recommendedName>
        <fullName evidence="5">Cation/H+ exchanger domain-containing protein</fullName>
    </recommendedName>
</protein>
<sequence length="163" mass="18088">MTRSGMEYLSMYSATPVSVFRSLVTQKLVSIGMLIHMHFLWNHVDILVAAVCVTGDSDKDRVGMSVAEIGEFAFVLLSRVSNLHLIEVTTPFLIKLIPAVVHLGVFLRWFSPDSSTEIGFKGDLYRSESAKLISQMIQGSLHDSLCCLSSRHDTTSKPHMIST</sequence>
<comment type="caution">
    <text evidence="4">The sequence shown here is derived from an EMBL/GenBank/DDBJ whole genome shotgun (WGS) entry which is preliminary data.</text>
</comment>